<dbReference type="PANTHER" id="PTHR13355">
    <property type="entry name" value="GLUCOSAMINE 6-PHOSPHATE N-ACETYLTRANSFERASE"/>
    <property type="match status" value="1"/>
</dbReference>
<feature type="domain" description="N-acetyltransferase" evidence="1">
    <location>
        <begin position="1"/>
        <end position="152"/>
    </location>
</feature>
<sequence length="152" mass="17515">MHIRFAKNTDKKQILDLLGELITEVNIKSKQPAKTSKGRKEQEKRFDELIKRADVQIFVAEEENRLLGVADLFILPLIRRGYYQGYLEDLVVTAGMRGKGIGSKLLSAIKTYCKDHNISVIKLNSGVYLPEAHRFYEKYGGVFTEKMFRFDL</sequence>
<accession>A0A0G0HDS0</accession>
<dbReference type="GO" id="GO:0008080">
    <property type="term" value="F:N-acetyltransferase activity"/>
    <property type="evidence" value="ECO:0007669"/>
    <property type="project" value="TreeGrafter"/>
</dbReference>
<organism evidence="2 3">
    <name type="scientific">Candidatus Roizmanbacteria bacterium GW2011_GWA2_37_7</name>
    <dbReference type="NCBI Taxonomy" id="1618481"/>
    <lineage>
        <taxon>Bacteria</taxon>
        <taxon>Candidatus Roizmaniibacteriota</taxon>
    </lineage>
</organism>
<dbReference type="CDD" id="cd04301">
    <property type="entry name" value="NAT_SF"/>
    <property type="match status" value="1"/>
</dbReference>
<comment type="caution">
    <text evidence="2">The sequence shown here is derived from an EMBL/GenBank/DDBJ whole genome shotgun (WGS) entry which is preliminary data.</text>
</comment>
<evidence type="ECO:0000313" key="2">
    <source>
        <dbReference type="EMBL" id="KKQ36675.1"/>
    </source>
</evidence>
<dbReference type="Pfam" id="PF00583">
    <property type="entry name" value="Acetyltransf_1"/>
    <property type="match status" value="1"/>
</dbReference>
<dbReference type="SUPFAM" id="SSF55729">
    <property type="entry name" value="Acyl-CoA N-acyltransferases (Nat)"/>
    <property type="match status" value="1"/>
</dbReference>
<proteinExistence type="predicted"/>
<dbReference type="EMBL" id="LBTJ01000059">
    <property type="protein sequence ID" value="KKQ36675.1"/>
    <property type="molecule type" value="Genomic_DNA"/>
</dbReference>
<dbReference type="Gene3D" id="3.40.630.30">
    <property type="match status" value="1"/>
</dbReference>
<reference evidence="2 3" key="1">
    <citation type="journal article" date="2015" name="Nature">
        <title>rRNA introns, odd ribosomes, and small enigmatic genomes across a large radiation of phyla.</title>
        <authorList>
            <person name="Brown C.T."/>
            <person name="Hug L.A."/>
            <person name="Thomas B.C."/>
            <person name="Sharon I."/>
            <person name="Castelle C.J."/>
            <person name="Singh A."/>
            <person name="Wilkins M.J."/>
            <person name="Williams K.H."/>
            <person name="Banfield J.F."/>
        </authorList>
    </citation>
    <scope>NUCLEOTIDE SEQUENCE [LARGE SCALE GENOMIC DNA]</scope>
</reference>
<evidence type="ECO:0000259" key="1">
    <source>
        <dbReference type="PROSITE" id="PS51186"/>
    </source>
</evidence>
<protein>
    <submittedName>
        <fullName evidence="2">GCN5-related N-acetyltransferase</fullName>
    </submittedName>
</protein>
<gene>
    <name evidence="2" type="ORF">US54_C0059G0006</name>
</gene>
<dbReference type="PROSITE" id="PS51186">
    <property type="entry name" value="GNAT"/>
    <property type="match status" value="1"/>
</dbReference>
<name>A0A0G0HDS0_9BACT</name>
<dbReference type="InterPro" id="IPR000182">
    <property type="entry name" value="GNAT_dom"/>
</dbReference>
<dbReference type="InterPro" id="IPR039143">
    <property type="entry name" value="GNPNAT1-like"/>
</dbReference>
<dbReference type="AlphaFoldDB" id="A0A0G0HDS0"/>
<dbReference type="STRING" id="1618481.US54_C0059G0006"/>
<keyword evidence="2" id="KW-0808">Transferase</keyword>
<evidence type="ECO:0000313" key="3">
    <source>
        <dbReference type="Proteomes" id="UP000034471"/>
    </source>
</evidence>
<dbReference type="Proteomes" id="UP000034471">
    <property type="component" value="Unassembled WGS sequence"/>
</dbReference>
<dbReference type="InterPro" id="IPR016181">
    <property type="entry name" value="Acyl_CoA_acyltransferase"/>
</dbReference>